<protein>
    <recommendedName>
        <fullName evidence="7">XK-related protein</fullName>
    </recommendedName>
</protein>
<evidence type="ECO:0000256" key="3">
    <source>
        <dbReference type="ARBA" id="ARBA00022475"/>
    </source>
</evidence>
<evidence type="ECO:0000256" key="4">
    <source>
        <dbReference type="ARBA" id="ARBA00022692"/>
    </source>
</evidence>
<dbReference type="InterPro" id="IPR050895">
    <property type="entry name" value="XK-related_scramblase"/>
</dbReference>
<name>A0A1D1VT46_RAMVA</name>
<keyword evidence="3" id="KW-1003">Cell membrane</keyword>
<dbReference type="EMBL" id="BDGG01000009">
    <property type="protein sequence ID" value="GAV02918.1"/>
    <property type="molecule type" value="Genomic_DNA"/>
</dbReference>
<feature type="transmembrane region" description="Helical" evidence="7">
    <location>
        <begin position="404"/>
        <end position="424"/>
    </location>
</feature>
<feature type="transmembrane region" description="Helical" evidence="7">
    <location>
        <begin position="365"/>
        <end position="384"/>
    </location>
</feature>
<feature type="transmembrane region" description="Helical" evidence="7">
    <location>
        <begin position="280"/>
        <end position="300"/>
    </location>
</feature>
<evidence type="ECO:0000313" key="9">
    <source>
        <dbReference type="Proteomes" id="UP000186922"/>
    </source>
</evidence>
<evidence type="ECO:0000256" key="5">
    <source>
        <dbReference type="ARBA" id="ARBA00022989"/>
    </source>
</evidence>
<keyword evidence="5 7" id="KW-1133">Transmembrane helix</keyword>
<evidence type="ECO:0000313" key="8">
    <source>
        <dbReference type="EMBL" id="GAV02918.1"/>
    </source>
</evidence>
<proteinExistence type="inferred from homology"/>
<sequence>MNLTLQSFLHRHFPRLSKPPSKDMVYRPIVLQCGAKGKTARCTTLKTWLVCWPDHCDPSYMVIFWTVFSFGFFLADMASDISVAFEYLESKDYIWSGLLFGFTILPCIIAQGYFVAVKKAPWYEAYPFGVIFWSWRTVQTFLALPPNEAIKSAPDAANFLHKLREFQACNRQRTNVSDLDVYFGSMPQLILQSYIAADVAVTTGAYKITWNSWLSLALSSLNMLRYEPSARESEKGIIVDVETVLEPAMYDYIAENLFDLMSVVPRAVTIGCFLSIQPSYVALLSFFPPHILVGFLWFWLSSPKKIPGYRSHDRDFRGQRRDRHDYLAHFQAALATLLFPPTNKAWPENFLLWRDRFRAVATKQFVVVTVFQFLETEALLWIWVFLADANVPVLPTLLAVTGWTVLRILCHVGYYVFLLFPLYTCEWEQCTRRRGLIAKMEITRMAEELGGYFCPKLKPRLVKTRDLCSSKSDISSLRQECQWLVDHLLSESVGHTKRSRTQKHRLKAMSASEKDLLRSVRREAANCLRSLDNRRPLSTSDMHAWQRLIDDCQGEPCAQFSINGQPIFHASQECRQAKRKRSSSQVAHFSLLLAGKLRP</sequence>
<dbReference type="InterPro" id="IPR018629">
    <property type="entry name" value="XK-rel"/>
</dbReference>
<keyword evidence="9" id="KW-1185">Reference proteome</keyword>
<dbReference type="GO" id="GO:0005886">
    <property type="term" value="C:plasma membrane"/>
    <property type="evidence" value="ECO:0007669"/>
    <property type="project" value="UniProtKB-SubCell"/>
</dbReference>
<organism evidence="8 9">
    <name type="scientific">Ramazzottius varieornatus</name>
    <name type="common">Water bear</name>
    <name type="synonym">Tardigrade</name>
    <dbReference type="NCBI Taxonomy" id="947166"/>
    <lineage>
        <taxon>Eukaryota</taxon>
        <taxon>Metazoa</taxon>
        <taxon>Ecdysozoa</taxon>
        <taxon>Tardigrada</taxon>
        <taxon>Eutardigrada</taxon>
        <taxon>Parachela</taxon>
        <taxon>Hypsibioidea</taxon>
        <taxon>Ramazzottiidae</taxon>
        <taxon>Ramazzottius</taxon>
    </lineage>
</organism>
<evidence type="ECO:0000256" key="1">
    <source>
        <dbReference type="ARBA" id="ARBA00004651"/>
    </source>
</evidence>
<comment type="caution">
    <text evidence="8">The sequence shown here is derived from an EMBL/GenBank/DDBJ whole genome shotgun (WGS) entry which is preliminary data.</text>
</comment>
<dbReference type="Pfam" id="PF09815">
    <property type="entry name" value="XK-related"/>
    <property type="match status" value="1"/>
</dbReference>
<evidence type="ECO:0000256" key="7">
    <source>
        <dbReference type="RuleBase" id="RU910716"/>
    </source>
</evidence>
<dbReference type="PANTHER" id="PTHR16024">
    <property type="entry name" value="XK-RELATED PROTEIN"/>
    <property type="match status" value="1"/>
</dbReference>
<dbReference type="OrthoDB" id="8190653at2759"/>
<feature type="transmembrane region" description="Helical" evidence="7">
    <location>
        <begin position="93"/>
        <end position="114"/>
    </location>
</feature>
<comment type="subcellular location">
    <subcellularLocation>
        <location evidence="1">Cell membrane</location>
        <topology evidence="1">Multi-pass membrane protein</topology>
    </subcellularLocation>
    <subcellularLocation>
        <location evidence="7">Membrane</location>
        <topology evidence="7">Multi-pass membrane protein</topology>
    </subcellularLocation>
</comment>
<keyword evidence="6 7" id="KW-0472">Membrane</keyword>
<evidence type="ECO:0000256" key="6">
    <source>
        <dbReference type="ARBA" id="ARBA00023136"/>
    </source>
</evidence>
<dbReference type="AlphaFoldDB" id="A0A1D1VT46"/>
<accession>A0A1D1VT46</accession>
<keyword evidence="4 7" id="KW-0812">Transmembrane</keyword>
<evidence type="ECO:0000256" key="2">
    <source>
        <dbReference type="ARBA" id="ARBA00008789"/>
    </source>
</evidence>
<gene>
    <name evidence="8" type="primary">RvY_13420-1</name>
    <name evidence="8" type="synonym">RvY_13420.1</name>
    <name evidence="8" type="ORF">RvY_13420</name>
</gene>
<dbReference type="PANTHER" id="PTHR16024:SF28">
    <property type="entry name" value="XK-RELATED PROTEIN"/>
    <property type="match status" value="1"/>
</dbReference>
<dbReference type="Proteomes" id="UP000186922">
    <property type="component" value="Unassembled WGS sequence"/>
</dbReference>
<reference evidence="8 9" key="1">
    <citation type="journal article" date="2016" name="Nat. Commun.">
        <title>Extremotolerant tardigrade genome and improved radiotolerance of human cultured cells by tardigrade-unique protein.</title>
        <authorList>
            <person name="Hashimoto T."/>
            <person name="Horikawa D.D."/>
            <person name="Saito Y."/>
            <person name="Kuwahara H."/>
            <person name="Kozuka-Hata H."/>
            <person name="Shin-I T."/>
            <person name="Minakuchi Y."/>
            <person name="Ohishi K."/>
            <person name="Motoyama A."/>
            <person name="Aizu T."/>
            <person name="Enomoto A."/>
            <person name="Kondo K."/>
            <person name="Tanaka S."/>
            <person name="Hara Y."/>
            <person name="Koshikawa S."/>
            <person name="Sagara H."/>
            <person name="Miura T."/>
            <person name="Yokobori S."/>
            <person name="Miyagawa K."/>
            <person name="Suzuki Y."/>
            <person name="Kubo T."/>
            <person name="Oyama M."/>
            <person name="Kohara Y."/>
            <person name="Fujiyama A."/>
            <person name="Arakawa K."/>
            <person name="Katayama T."/>
            <person name="Toyoda A."/>
            <person name="Kunieda T."/>
        </authorList>
    </citation>
    <scope>NUCLEOTIDE SEQUENCE [LARGE SCALE GENOMIC DNA]</scope>
    <source>
        <strain evidence="8 9">YOKOZUNA-1</strain>
    </source>
</reference>
<comment type="similarity">
    <text evidence="2 7">Belongs to the XK family.</text>
</comment>
<feature type="transmembrane region" description="Helical" evidence="7">
    <location>
        <begin position="62"/>
        <end position="81"/>
    </location>
</feature>